<gene>
    <name evidence="5" type="ORF">ACFQZM_28510</name>
</gene>
<dbReference type="InterPro" id="IPR051398">
    <property type="entry name" value="Polysacch_Deacetylase"/>
</dbReference>
<reference evidence="6" key="1">
    <citation type="journal article" date="2019" name="Int. J. Syst. Evol. Microbiol.">
        <title>The Global Catalogue of Microorganisms (GCM) 10K type strain sequencing project: providing services to taxonomists for standard genome sequencing and annotation.</title>
        <authorList>
            <consortium name="The Broad Institute Genomics Platform"/>
            <consortium name="The Broad Institute Genome Sequencing Center for Infectious Disease"/>
            <person name="Wu L."/>
            <person name="Ma J."/>
        </authorList>
    </citation>
    <scope>NUCLEOTIDE SEQUENCE [LARGE SCALE GENOMIC DNA]</scope>
    <source>
        <strain evidence="6">JCM 9371</strain>
    </source>
</reference>
<dbReference type="PROSITE" id="PS51677">
    <property type="entry name" value="NODB"/>
    <property type="match status" value="1"/>
</dbReference>
<dbReference type="EMBL" id="JBHTGP010000014">
    <property type="protein sequence ID" value="MFD0688468.1"/>
    <property type="molecule type" value="Genomic_DNA"/>
</dbReference>
<feature type="region of interest" description="Disordered" evidence="3">
    <location>
        <begin position="25"/>
        <end position="85"/>
    </location>
</feature>
<evidence type="ECO:0000256" key="3">
    <source>
        <dbReference type="SAM" id="MobiDB-lite"/>
    </source>
</evidence>
<comment type="caution">
    <text evidence="5">The sequence shown here is derived from an EMBL/GenBank/DDBJ whole genome shotgun (WGS) entry which is preliminary data.</text>
</comment>
<protein>
    <submittedName>
        <fullName evidence="5">Polysaccharide deacetylase family protein</fullName>
    </submittedName>
</protein>
<evidence type="ECO:0000256" key="1">
    <source>
        <dbReference type="ARBA" id="ARBA00004613"/>
    </source>
</evidence>
<feature type="domain" description="NodB homology" evidence="4">
    <location>
        <begin position="155"/>
        <end position="381"/>
    </location>
</feature>
<dbReference type="Gene3D" id="3.20.20.370">
    <property type="entry name" value="Glycoside hydrolase/deacetylase"/>
    <property type="match status" value="1"/>
</dbReference>
<organism evidence="5 6">
    <name type="scientific">Actinomadura fibrosa</name>
    <dbReference type="NCBI Taxonomy" id="111802"/>
    <lineage>
        <taxon>Bacteria</taxon>
        <taxon>Bacillati</taxon>
        <taxon>Actinomycetota</taxon>
        <taxon>Actinomycetes</taxon>
        <taxon>Streptosporangiales</taxon>
        <taxon>Thermomonosporaceae</taxon>
        <taxon>Actinomadura</taxon>
    </lineage>
</organism>
<dbReference type="RefSeq" id="WP_131763786.1">
    <property type="nucleotide sequence ID" value="NZ_CAACUY010000402.1"/>
</dbReference>
<feature type="compositionally biased region" description="Low complexity" evidence="3">
    <location>
        <begin position="30"/>
        <end position="57"/>
    </location>
</feature>
<comment type="subcellular location">
    <subcellularLocation>
        <location evidence="1">Secreted</location>
    </subcellularLocation>
</comment>
<sequence length="381" mass="40722">MPLLHKIAGVVIVCAVVLGLTLPGERRPRGTGVNATQAGATGQAGPAGQASGAVKATGPGGSPVPGAPAKPSPSPTPTGPIPAAAPGAVAAKANELGQVPVLMYHRIMEKPELSLDRSAKELYDELTRLAKGGYVPVTAAEFVSGRFDKVPAGGHPVVLTFDDSTPGHFGLDPQGNPKPGTAVAIIEQVAREHPGFRPVATFYLNKDLFGMTGADAGTGLRWLVQHGYELGNHTVTHPDLSQMSEKAVRKEIGGMEDEISRTAGIHTTTLAYPFGSAPRKKGWAQKEDGRYGFQGIFLAGWRPSQSPFDAEFDRWAVNRVRSEGKIKENDCKQFCSTAWLDYLDKNPGERYTSDGDPNTVTFPRDLEDRLNKAYRGRARVY</sequence>
<evidence type="ECO:0000313" key="5">
    <source>
        <dbReference type="EMBL" id="MFD0688468.1"/>
    </source>
</evidence>
<keyword evidence="2" id="KW-0732">Signal</keyword>
<feature type="compositionally biased region" description="Pro residues" evidence="3">
    <location>
        <begin position="65"/>
        <end position="80"/>
    </location>
</feature>
<dbReference type="Proteomes" id="UP001597063">
    <property type="component" value="Unassembled WGS sequence"/>
</dbReference>
<evidence type="ECO:0000313" key="6">
    <source>
        <dbReference type="Proteomes" id="UP001597063"/>
    </source>
</evidence>
<dbReference type="PANTHER" id="PTHR34216">
    <property type="match status" value="1"/>
</dbReference>
<accession>A0ABW2XSH6</accession>
<evidence type="ECO:0000256" key="2">
    <source>
        <dbReference type="ARBA" id="ARBA00022729"/>
    </source>
</evidence>
<dbReference type="Pfam" id="PF01522">
    <property type="entry name" value="Polysacc_deac_1"/>
    <property type="match status" value="1"/>
</dbReference>
<proteinExistence type="predicted"/>
<dbReference type="InterPro" id="IPR011330">
    <property type="entry name" value="Glyco_hydro/deAcase_b/a-brl"/>
</dbReference>
<evidence type="ECO:0000259" key="4">
    <source>
        <dbReference type="PROSITE" id="PS51677"/>
    </source>
</evidence>
<keyword evidence="6" id="KW-1185">Reference proteome</keyword>
<dbReference type="PANTHER" id="PTHR34216:SF3">
    <property type="entry name" value="POLY-BETA-1,6-N-ACETYL-D-GLUCOSAMINE N-DEACETYLASE"/>
    <property type="match status" value="1"/>
</dbReference>
<name>A0ABW2XSH6_9ACTN</name>
<dbReference type="InterPro" id="IPR002509">
    <property type="entry name" value="NODB_dom"/>
</dbReference>
<dbReference type="SUPFAM" id="SSF88713">
    <property type="entry name" value="Glycoside hydrolase/deacetylase"/>
    <property type="match status" value="1"/>
</dbReference>